<protein>
    <submittedName>
        <fullName evidence="2">Uncharacterized protein</fullName>
    </submittedName>
</protein>
<comment type="caution">
    <text evidence="2">The sequence shown here is derived from an EMBL/GenBank/DDBJ whole genome shotgun (WGS) entry which is preliminary data.</text>
</comment>
<dbReference type="EMBL" id="JAGTXO010000002">
    <property type="protein sequence ID" value="KAG8469535.1"/>
    <property type="molecule type" value="Genomic_DNA"/>
</dbReference>
<keyword evidence="3" id="KW-1185">Reference proteome</keyword>
<dbReference type="AlphaFoldDB" id="A0A8J6CGV7"/>
<keyword evidence="1" id="KW-0732">Signal</keyword>
<feature type="signal peptide" evidence="1">
    <location>
        <begin position="1"/>
        <end position="18"/>
    </location>
</feature>
<dbReference type="Proteomes" id="UP000751190">
    <property type="component" value="Unassembled WGS sequence"/>
</dbReference>
<evidence type="ECO:0000313" key="3">
    <source>
        <dbReference type="Proteomes" id="UP000751190"/>
    </source>
</evidence>
<organism evidence="2 3">
    <name type="scientific">Diacronema lutheri</name>
    <name type="common">Unicellular marine alga</name>
    <name type="synonym">Monochrysis lutheri</name>
    <dbReference type="NCBI Taxonomy" id="2081491"/>
    <lineage>
        <taxon>Eukaryota</taxon>
        <taxon>Haptista</taxon>
        <taxon>Haptophyta</taxon>
        <taxon>Pavlovophyceae</taxon>
        <taxon>Pavlovales</taxon>
        <taxon>Pavlovaceae</taxon>
        <taxon>Diacronema</taxon>
    </lineage>
</organism>
<reference evidence="2" key="1">
    <citation type="submission" date="2021-05" db="EMBL/GenBank/DDBJ databases">
        <title>The genome of the haptophyte Pavlova lutheri (Diacronema luteri, Pavlovales) - a model for lipid biosynthesis in eukaryotic algae.</title>
        <authorList>
            <person name="Hulatt C.J."/>
            <person name="Posewitz M.C."/>
        </authorList>
    </citation>
    <scope>NUCLEOTIDE SEQUENCE</scope>
    <source>
        <strain evidence="2">NIVA-4/92</strain>
    </source>
</reference>
<evidence type="ECO:0000256" key="1">
    <source>
        <dbReference type="SAM" id="SignalP"/>
    </source>
</evidence>
<evidence type="ECO:0000313" key="2">
    <source>
        <dbReference type="EMBL" id="KAG8469535.1"/>
    </source>
</evidence>
<feature type="chain" id="PRO_5035283176" evidence="1">
    <location>
        <begin position="19"/>
        <end position="377"/>
    </location>
</feature>
<sequence>MSWCAAALVATRLGRCLAICVPEGSELLTGRLSVCLGPLCRLLASMLALEPKSTAERRVRLGGLVVLVRAREQFYVAIVLTRIEHVQSAGVLAIQLASAVDTRASHAVRLAAAAAEEDAASALGSYTATSALNGAADAASIELRTLEPFAGLEMDVLRPLLTARPCAERLLTPLLSHPAVLGSCLLEMPDESTPTSTHAAGAPLRLLVEALTRDPLRAPLVELIRLTDASVWSALAAVCAESASRAAGQAPLALPGLARGHPHAAEGVARVRALVGVGNLGHGARALLVLFYAAQSEVPSTTRARSAVDTRRRVPARAWWRVLSSWRVRVQPRPIGQAELVCSSGGALACVLPLKGEAVPAGLTEVFAALCHPGAAA</sequence>
<accession>A0A8J6CGV7</accession>
<dbReference type="OrthoDB" id="10654406at2759"/>
<gene>
    <name evidence="2" type="ORF">KFE25_005990</name>
</gene>
<name>A0A8J6CGV7_DIALT</name>
<proteinExistence type="predicted"/>